<proteinExistence type="predicted"/>
<comment type="caution">
    <text evidence="1">The sequence shown here is derived from an EMBL/GenBank/DDBJ whole genome shotgun (WGS) entry which is preliminary data.</text>
</comment>
<name>A0ACB5TWW5_CANBO</name>
<dbReference type="EMBL" id="BSXV01002795">
    <property type="protein sequence ID" value="GME96742.1"/>
    <property type="molecule type" value="Genomic_DNA"/>
</dbReference>
<protein>
    <submittedName>
        <fullName evidence="1">Unnamed protein product</fullName>
    </submittedName>
</protein>
<reference evidence="1" key="1">
    <citation type="submission" date="2023-04" db="EMBL/GenBank/DDBJ databases">
        <title>Candida boidinii NBRC 1967.</title>
        <authorList>
            <person name="Ichikawa N."/>
            <person name="Sato H."/>
            <person name="Tonouchi N."/>
        </authorList>
    </citation>
    <scope>NUCLEOTIDE SEQUENCE</scope>
    <source>
        <strain evidence="1">NBRC 1967</strain>
    </source>
</reference>
<sequence>MFSKRFFSTARSNLSRSKVSQLSNGIFIASKETSSPTSTIGLYSRSGSRAENAYNSGVSSLLGRVLANSPQAKEGLLNGVEVTNTNSKEVTGLLASFESGNEDAAISTLTSIIGGLNTILKNESLVKEQAAISSKISELFENDPKKMVIEHMTATAFQGTSLALPTFGKSETVETLEALDVESFASKQLVNSNIAIIGSGANINHDKLTKLASELSLSTASKPLVEETSFLGSDVRLRDDTLPKAYVSITAKSVGLNSPKFFTSLVASKIFGNFEGSASPFSVYESSKLSQFLNENHLVDSYEHFNLGYSDIGLWGAYLETSNIPNVDETVHFTLKNWNQLSTGTITETDLLISY</sequence>
<evidence type="ECO:0000313" key="1">
    <source>
        <dbReference type="EMBL" id="GME96742.1"/>
    </source>
</evidence>
<organism evidence="1 2">
    <name type="scientific">Candida boidinii</name>
    <name type="common">Yeast</name>
    <dbReference type="NCBI Taxonomy" id="5477"/>
    <lineage>
        <taxon>Eukaryota</taxon>
        <taxon>Fungi</taxon>
        <taxon>Dikarya</taxon>
        <taxon>Ascomycota</taxon>
        <taxon>Saccharomycotina</taxon>
        <taxon>Pichiomycetes</taxon>
        <taxon>Pichiales</taxon>
        <taxon>Pichiaceae</taxon>
        <taxon>Ogataea</taxon>
        <taxon>Ogataea/Candida clade</taxon>
    </lineage>
</organism>
<accession>A0ACB5TWW5</accession>
<gene>
    <name evidence="1" type="ORF">Cboi01_000437200</name>
</gene>
<keyword evidence="2" id="KW-1185">Reference proteome</keyword>
<dbReference type="Proteomes" id="UP001165101">
    <property type="component" value="Unassembled WGS sequence"/>
</dbReference>
<evidence type="ECO:0000313" key="2">
    <source>
        <dbReference type="Proteomes" id="UP001165101"/>
    </source>
</evidence>